<evidence type="ECO:0000256" key="1">
    <source>
        <dbReference type="SAM" id="MobiDB-lite"/>
    </source>
</evidence>
<feature type="transmembrane region" description="Helical" evidence="2">
    <location>
        <begin position="129"/>
        <end position="152"/>
    </location>
</feature>
<reference evidence="4" key="1">
    <citation type="journal article" date="2021" name="PeerJ">
        <title>Extensive microbial diversity within the chicken gut microbiome revealed by metagenomics and culture.</title>
        <authorList>
            <person name="Gilroy R."/>
            <person name="Ravi A."/>
            <person name="Getino M."/>
            <person name="Pursley I."/>
            <person name="Horton D.L."/>
            <person name="Alikhan N.F."/>
            <person name="Baker D."/>
            <person name="Gharbi K."/>
            <person name="Hall N."/>
            <person name="Watson M."/>
            <person name="Adriaenssens E.M."/>
            <person name="Foster-Nyarko E."/>
            <person name="Jarju S."/>
            <person name="Secka A."/>
            <person name="Antonio M."/>
            <person name="Oren A."/>
            <person name="Chaudhuri R.R."/>
            <person name="La Ragione R."/>
            <person name="Hildebrand F."/>
            <person name="Pallen M.J."/>
        </authorList>
    </citation>
    <scope>NUCLEOTIDE SEQUENCE</scope>
    <source>
        <strain evidence="4">ChiSxjej1B13-11774</strain>
    </source>
</reference>
<accession>A0A9D2JA99</accession>
<dbReference type="Pfam" id="PF22564">
    <property type="entry name" value="HAAS"/>
    <property type="match status" value="1"/>
</dbReference>
<comment type="caution">
    <text evidence="4">The sequence shown here is derived from an EMBL/GenBank/DDBJ whole genome shotgun (WGS) entry which is preliminary data.</text>
</comment>
<keyword evidence="2" id="KW-0472">Membrane</keyword>
<keyword evidence="2" id="KW-1133">Transmembrane helix</keyword>
<reference evidence="4" key="2">
    <citation type="submission" date="2021-04" db="EMBL/GenBank/DDBJ databases">
        <authorList>
            <person name="Gilroy R."/>
        </authorList>
    </citation>
    <scope>NUCLEOTIDE SEQUENCE</scope>
    <source>
        <strain evidence="4">ChiSxjej1B13-11774</strain>
    </source>
</reference>
<dbReference type="InterPro" id="IPR025164">
    <property type="entry name" value="Toastrack_DUF4097"/>
</dbReference>
<sequence length="398" mass="42667">MRKYAYLARLEELLAALPAQERQEALNYYEEYFDAAGSEEEEKTAVELGDPADVARKILEEEGIEPAPEESAPVSAAENAANSSPAPQPEPAVTAPTGPEPPPVEDPETYPAKGTGATEGSGKPYAKRLWLIFWLLVALALVVQISVLLLGLGNHGGSSASMALEVAESSTASYQEKAVAMSEPVSEEQQAGNVIYSGTLDTSGKGTLFVNLSCGNVSFRTGEQAEIEVYGNDSTGTVSYGQTVDFGYTLFCDSEDPDTHMTITLPADAYDKLEVSIDTQGAIELGNLQIRQISAYTASGPVQSGQLCTEQLSVSTEEGNIWLEKVSDSGKYRVEQVELLAPAGYVAVTLPGMESQWNTQITNGEQYTKKTQASEPLEGITRKLEVEHGSSLKLEYEA</sequence>
<evidence type="ECO:0000313" key="4">
    <source>
        <dbReference type="EMBL" id="HIZ42950.1"/>
    </source>
</evidence>
<feature type="compositionally biased region" description="Low complexity" evidence="1">
    <location>
        <begin position="69"/>
        <end position="97"/>
    </location>
</feature>
<evidence type="ECO:0000259" key="3">
    <source>
        <dbReference type="Pfam" id="PF13349"/>
    </source>
</evidence>
<keyword evidence="2" id="KW-0812">Transmembrane</keyword>
<evidence type="ECO:0000256" key="2">
    <source>
        <dbReference type="SAM" id="Phobius"/>
    </source>
</evidence>
<feature type="domain" description="DUF4097" evidence="3">
    <location>
        <begin position="253"/>
        <end position="326"/>
    </location>
</feature>
<dbReference type="Pfam" id="PF13349">
    <property type="entry name" value="DUF4097"/>
    <property type="match status" value="1"/>
</dbReference>
<protein>
    <submittedName>
        <fullName evidence="4">DUF1700 domain-containing protein</fullName>
    </submittedName>
</protein>
<organism evidence="4 5">
    <name type="scientific">Candidatus Gemmiger excrementigallinarum</name>
    <dbReference type="NCBI Taxonomy" id="2838609"/>
    <lineage>
        <taxon>Bacteria</taxon>
        <taxon>Bacillati</taxon>
        <taxon>Bacillota</taxon>
        <taxon>Clostridia</taxon>
        <taxon>Eubacteriales</taxon>
        <taxon>Gemmiger</taxon>
    </lineage>
</organism>
<dbReference type="Proteomes" id="UP000824048">
    <property type="component" value="Unassembled WGS sequence"/>
</dbReference>
<feature type="region of interest" description="Disordered" evidence="1">
    <location>
        <begin position="60"/>
        <end position="120"/>
    </location>
</feature>
<dbReference type="EMBL" id="DXBP01000063">
    <property type="protein sequence ID" value="HIZ42950.1"/>
    <property type="molecule type" value="Genomic_DNA"/>
</dbReference>
<name>A0A9D2JA99_9FIRM</name>
<evidence type="ECO:0000313" key="5">
    <source>
        <dbReference type="Proteomes" id="UP000824048"/>
    </source>
</evidence>
<gene>
    <name evidence="4" type="ORF">H9811_10385</name>
</gene>
<dbReference type="AlphaFoldDB" id="A0A9D2JA99"/>
<proteinExistence type="predicted"/>